<dbReference type="InterPro" id="IPR012338">
    <property type="entry name" value="Beta-lactam/transpept-like"/>
</dbReference>
<evidence type="ECO:0000313" key="3">
    <source>
        <dbReference type="Proteomes" id="UP000262939"/>
    </source>
</evidence>
<dbReference type="EMBL" id="QVTD01000010">
    <property type="protein sequence ID" value="RFU62409.1"/>
    <property type="molecule type" value="Genomic_DNA"/>
</dbReference>
<gene>
    <name evidence="2" type="ORF">D0466_14635</name>
</gene>
<evidence type="ECO:0000313" key="2">
    <source>
        <dbReference type="EMBL" id="RFU62409.1"/>
    </source>
</evidence>
<reference evidence="2 3" key="1">
    <citation type="submission" date="2018-08" db="EMBL/GenBank/DDBJ databases">
        <title>Bacillus chawlae sp. nov., Bacillus glennii sp. nov., and Bacillus saganii sp. nov. Isolated from the Vehicle Assembly Building at Kennedy Space Center where the Viking Spacecraft were Assembled.</title>
        <authorList>
            <person name="Seuylemezian A."/>
            <person name="Vaishampayan P."/>
        </authorList>
    </citation>
    <scope>NUCLEOTIDE SEQUENCE [LARGE SCALE GENOMIC DNA]</scope>
    <source>
        <strain evidence="2 3">V44-8</strain>
    </source>
</reference>
<dbReference type="PANTHER" id="PTHR46825">
    <property type="entry name" value="D-ALANYL-D-ALANINE-CARBOXYPEPTIDASE/ENDOPEPTIDASE AMPH"/>
    <property type="match status" value="1"/>
</dbReference>
<feature type="domain" description="Beta-lactamase-related" evidence="1">
    <location>
        <begin position="23"/>
        <end position="315"/>
    </location>
</feature>
<organism evidence="2 3">
    <name type="scientific">Peribacillus glennii</name>
    <dbReference type="NCBI Taxonomy" id="2303991"/>
    <lineage>
        <taxon>Bacteria</taxon>
        <taxon>Bacillati</taxon>
        <taxon>Bacillota</taxon>
        <taxon>Bacilli</taxon>
        <taxon>Bacillales</taxon>
        <taxon>Bacillaceae</taxon>
        <taxon>Peribacillus</taxon>
    </lineage>
</organism>
<dbReference type="InterPro" id="IPR050491">
    <property type="entry name" value="AmpC-like"/>
</dbReference>
<protein>
    <submittedName>
        <fullName evidence="2">Class A beta-lactamase-related serine hydrolase</fullName>
    </submittedName>
</protein>
<dbReference type="InterPro" id="IPR001466">
    <property type="entry name" value="Beta-lactam-related"/>
</dbReference>
<proteinExistence type="predicted"/>
<sequence>MGYVNEIQNLAAKGLYPRKDNLVYVGITRNGNREFHAFGKFPEMVHPSEALFEIGSITKVFTGILLARLVFEGKVSLDDPIEKFKPEYKQAINVNGQSMTLRHLATHTAGLPREDKALRKKIKDKKNPYKYYLVEDLDAFFREYQLKKAGKWNYSNIGVALLARIMEDLLEMPLEVAIEEYVCRPLGLKDTVMSLSEDREQRRVKAFTKKQEEIPLLEIHGIKGAGGLLSTMQDMMRFTEANLGIFNTDLSPVLEFSHKKQANVKKNFEMGLCWFIEHTKDLMHPIIWTGGTTIGYHTYAGLIKEENTGVVVLSTYHLKFTEILKVLAGKGPVVTDRIGRAVFKSI</sequence>
<comment type="caution">
    <text evidence="2">The sequence shown here is derived from an EMBL/GenBank/DDBJ whole genome shotgun (WGS) entry which is preliminary data.</text>
</comment>
<dbReference type="Pfam" id="PF00144">
    <property type="entry name" value="Beta-lactamase"/>
    <property type="match status" value="1"/>
</dbReference>
<keyword evidence="2" id="KW-0378">Hydrolase</keyword>
<dbReference type="GO" id="GO:0016787">
    <property type="term" value="F:hydrolase activity"/>
    <property type="evidence" value="ECO:0007669"/>
    <property type="project" value="UniProtKB-KW"/>
</dbReference>
<dbReference type="AlphaFoldDB" id="A0A372LAT3"/>
<name>A0A372LAT3_9BACI</name>
<accession>A0A372LAT3</accession>
<keyword evidence="3" id="KW-1185">Reference proteome</keyword>
<dbReference type="Gene3D" id="3.40.710.10">
    <property type="entry name" value="DD-peptidase/beta-lactamase superfamily"/>
    <property type="match status" value="1"/>
</dbReference>
<dbReference type="OrthoDB" id="9803467at2"/>
<dbReference type="Proteomes" id="UP000262939">
    <property type="component" value="Unassembled WGS sequence"/>
</dbReference>
<dbReference type="RefSeq" id="WP_117323305.1">
    <property type="nucleotide sequence ID" value="NZ_QVTD01000010.1"/>
</dbReference>
<evidence type="ECO:0000259" key="1">
    <source>
        <dbReference type="Pfam" id="PF00144"/>
    </source>
</evidence>
<dbReference type="SUPFAM" id="SSF56601">
    <property type="entry name" value="beta-lactamase/transpeptidase-like"/>
    <property type="match status" value="1"/>
</dbReference>
<dbReference type="PANTHER" id="PTHR46825:SF9">
    <property type="entry name" value="BETA-LACTAMASE-RELATED DOMAIN-CONTAINING PROTEIN"/>
    <property type="match status" value="1"/>
</dbReference>